<protein>
    <submittedName>
        <fullName evidence="7">Nitroreductase family protein</fullName>
    </submittedName>
</protein>
<dbReference type="GO" id="GO:0016491">
    <property type="term" value="F:oxidoreductase activity"/>
    <property type="evidence" value="ECO:0007669"/>
    <property type="project" value="UniProtKB-KW"/>
</dbReference>
<organism evidence="7 8">
    <name type="scientific">Ammonifex thiophilus</name>
    <dbReference type="NCBI Taxonomy" id="444093"/>
    <lineage>
        <taxon>Bacteria</taxon>
        <taxon>Bacillati</taxon>
        <taxon>Bacillota</taxon>
        <taxon>Clostridia</taxon>
        <taxon>Thermoanaerobacterales</taxon>
        <taxon>Thermoanaerobacteraceae</taxon>
        <taxon>Ammonifex</taxon>
    </lineage>
</organism>
<dbReference type="AlphaFoldDB" id="A0A3D8P6D3"/>
<evidence type="ECO:0000313" key="8">
    <source>
        <dbReference type="Proteomes" id="UP000256329"/>
    </source>
</evidence>
<keyword evidence="5" id="KW-0560">Oxidoreductase</keyword>
<proteinExistence type="inferred from homology"/>
<comment type="similarity">
    <text evidence="2">Belongs to the nitroreductase family.</text>
</comment>
<dbReference type="EMBL" id="QSLN01000003">
    <property type="protein sequence ID" value="RDV84057.1"/>
    <property type="molecule type" value="Genomic_DNA"/>
</dbReference>
<evidence type="ECO:0000313" key="7">
    <source>
        <dbReference type="EMBL" id="RDV84057.1"/>
    </source>
</evidence>
<evidence type="ECO:0000256" key="2">
    <source>
        <dbReference type="ARBA" id="ARBA00007118"/>
    </source>
</evidence>
<evidence type="ECO:0000259" key="6">
    <source>
        <dbReference type="Pfam" id="PF00881"/>
    </source>
</evidence>
<dbReference type="RefSeq" id="WP_115792277.1">
    <property type="nucleotide sequence ID" value="NZ_QSLN01000003.1"/>
</dbReference>
<sequence>MPAKVLEVIKKRCSVRQYKEDPVPRELIEQILEAARWAPSAGNLQPWFFYVITDPGRRRCLAAAAWGQRFVGEAPVLIVVCAEPQRSAQHYGERGRSLYCIQDTAAAIQNLLLAATAYGLGTCWVGAFDENQVRHCLGIPPERRPVAIVTLGYPQSWPEKRTSRRPLDEIVKFL</sequence>
<reference evidence="7 8" key="1">
    <citation type="submission" date="2018-08" db="EMBL/GenBank/DDBJ databases">
        <title>Form III RuBisCO-mediated autotrophy in Thermodesulfobium bacteria.</title>
        <authorList>
            <person name="Toshchakov S.V."/>
            <person name="Kublanov I.V."/>
            <person name="Frolov E."/>
            <person name="Bonch-Osmolovskaya E.A."/>
            <person name="Tourova T.P."/>
            <person name="Chernych N.A."/>
            <person name="Lebedinsky A.V."/>
        </authorList>
    </citation>
    <scope>NUCLEOTIDE SEQUENCE [LARGE SCALE GENOMIC DNA]</scope>
    <source>
        <strain evidence="7 8">SR</strain>
    </source>
</reference>
<keyword evidence="8" id="KW-1185">Reference proteome</keyword>
<dbReference type="InterPro" id="IPR000415">
    <property type="entry name" value="Nitroreductase-like"/>
</dbReference>
<dbReference type="InterPro" id="IPR029479">
    <property type="entry name" value="Nitroreductase"/>
</dbReference>
<dbReference type="Proteomes" id="UP000256329">
    <property type="component" value="Unassembled WGS sequence"/>
</dbReference>
<dbReference type="OrthoDB" id="9812105at2"/>
<gene>
    <name evidence="7" type="ORF">DXX99_04305</name>
</gene>
<keyword evidence="4" id="KW-0288">FMN</keyword>
<keyword evidence="3" id="KW-0285">Flavoprotein</keyword>
<dbReference type="PANTHER" id="PTHR43673:SF2">
    <property type="entry name" value="NITROREDUCTASE"/>
    <property type="match status" value="1"/>
</dbReference>
<evidence type="ECO:0000256" key="4">
    <source>
        <dbReference type="ARBA" id="ARBA00022643"/>
    </source>
</evidence>
<comment type="caution">
    <text evidence="7">The sequence shown here is derived from an EMBL/GenBank/DDBJ whole genome shotgun (WGS) entry which is preliminary data.</text>
</comment>
<dbReference type="PANTHER" id="PTHR43673">
    <property type="entry name" value="NAD(P)H NITROREDUCTASE YDGI-RELATED"/>
    <property type="match status" value="1"/>
</dbReference>
<dbReference type="Pfam" id="PF00881">
    <property type="entry name" value="Nitroreductase"/>
    <property type="match status" value="1"/>
</dbReference>
<accession>A0A3D8P6D3</accession>
<evidence type="ECO:0000256" key="5">
    <source>
        <dbReference type="ARBA" id="ARBA00023002"/>
    </source>
</evidence>
<feature type="domain" description="Nitroreductase" evidence="6">
    <location>
        <begin position="64"/>
        <end position="153"/>
    </location>
</feature>
<evidence type="ECO:0000256" key="1">
    <source>
        <dbReference type="ARBA" id="ARBA00001917"/>
    </source>
</evidence>
<name>A0A3D8P6D3_9THEO</name>
<dbReference type="SUPFAM" id="SSF55469">
    <property type="entry name" value="FMN-dependent nitroreductase-like"/>
    <property type="match status" value="1"/>
</dbReference>
<dbReference type="Gene3D" id="3.40.109.10">
    <property type="entry name" value="NADH Oxidase"/>
    <property type="match status" value="1"/>
</dbReference>
<evidence type="ECO:0000256" key="3">
    <source>
        <dbReference type="ARBA" id="ARBA00022630"/>
    </source>
</evidence>
<comment type="cofactor">
    <cofactor evidence="1">
        <name>FMN</name>
        <dbReference type="ChEBI" id="CHEBI:58210"/>
    </cofactor>
</comment>